<dbReference type="AlphaFoldDB" id="A0ABD5VM67"/>
<dbReference type="InterPro" id="IPR029058">
    <property type="entry name" value="AB_hydrolase_fold"/>
</dbReference>
<evidence type="ECO:0000313" key="3">
    <source>
        <dbReference type="Proteomes" id="UP001596395"/>
    </source>
</evidence>
<proteinExistence type="predicted"/>
<evidence type="ECO:0000313" key="2">
    <source>
        <dbReference type="EMBL" id="MFC6955122.1"/>
    </source>
</evidence>
<dbReference type="GO" id="GO:0016787">
    <property type="term" value="F:hydrolase activity"/>
    <property type="evidence" value="ECO:0007669"/>
    <property type="project" value="UniProtKB-KW"/>
</dbReference>
<dbReference type="SUPFAM" id="SSF53474">
    <property type="entry name" value="alpha/beta-Hydrolases"/>
    <property type="match status" value="1"/>
</dbReference>
<accession>A0ABD5VM67</accession>
<comment type="caution">
    <text evidence="2">The sequence shown here is derived from an EMBL/GenBank/DDBJ whole genome shotgun (WGS) entry which is preliminary data.</text>
</comment>
<name>A0ABD5VM67_9EURY</name>
<dbReference type="RefSeq" id="WP_336352059.1">
    <property type="nucleotide sequence ID" value="NZ_JAZAQL010000005.1"/>
</dbReference>
<dbReference type="Gene3D" id="3.40.50.1820">
    <property type="entry name" value="alpha/beta hydrolase"/>
    <property type="match status" value="1"/>
</dbReference>
<dbReference type="Pfam" id="PF12697">
    <property type="entry name" value="Abhydrolase_6"/>
    <property type="match status" value="1"/>
</dbReference>
<organism evidence="2 3">
    <name type="scientific">Halorubellus litoreus</name>
    <dbReference type="NCBI Taxonomy" id="755308"/>
    <lineage>
        <taxon>Archaea</taxon>
        <taxon>Methanobacteriati</taxon>
        <taxon>Methanobacteriota</taxon>
        <taxon>Stenosarchaea group</taxon>
        <taxon>Halobacteria</taxon>
        <taxon>Halobacteriales</taxon>
        <taxon>Halorubellaceae</taxon>
        <taxon>Halorubellus</taxon>
    </lineage>
</organism>
<dbReference type="InterPro" id="IPR000073">
    <property type="entry name" value="AB_hydrolase_1"/>
</dbReference>
<evidence type="ECO:0000259" key="1">
    <source>
        <dbReference type="Pfam" id="PF12697"/>
    </source>
</evidence>
<protein>
    <submittedName>
        <fullName evidence="2">Alpha/beta fold hydrolase</fullName>
    </submittedName>
</protein>
<dbReference type="PANTHER" id="PTHR46438:SF2">
    <property type="entry name" value="ALPHA_BETA-HYDROLASES SUPERFAMILY PROTEIN"/>
    <property type="match status" value="1"/>
</dbReference>
<dbReference type="PANTHER" id="PTHR46438">
    <property type="entry name" value="ALPHA/BETA-HYDROLASES SUPERFAMILY PROTEIN"/>
    <property type="match status" value="1"/>
</dbReference>
<dbReference type="EMBL" id="JBHSXN010000005">
    <property type="protein sequence ID" value="MFC6955122.1"/>
    <property type="molecule type" value="Genomic_DNA"/>
</dbReference>
<reference evidence="2 3" key="1">
    <citation type="journal article" date="2019" name="Int. J. Syst. Evol. Microbiol.">
        <title>The Global Catalogue of Microorganisms (GCM) 10K type strain sequencing project: providing services to taxonomists for standard genome sequencing and annotation.</title>
        <authorList>
            <consortium name="The Broad Institute Genomics Platform"/>
            <consortium name="The Broad Institute Genome Sequencing Center for Infectious Disease"/>
            <person name="Wu L."/>
            <person name="Ma J."/>
        </authorList>
    </citation>
    <scope>NUCLEOTIDE SEQUENCE [LARGE SCALE GENOMIC DNA]</scope>
    <source>
        <strain evidence="2 3">GX26</strain>
    </source>
</reference>
<dbReference type="Proteomes" id="UP001596395">
    <property type="component" value="Unassembled WGS sequence"/>
</dbReference>
<sequence length="330" mass="35513">MKLKKAAYATVGAVGAVGAGVLVDRALRRKAGDLPRPLPGTGETYRWRGIDTYYTDLGNPEHPTLVLVHGVNAAASSNEFVAIAEALAEDYHVLAPDLPGFGRSERPPIEYTNEHYEAYLAAFLRDVAGEDATVLASSLSSAYAVAAAGEDDVDVSRLVLVSPTASTMPGGEKPLVRKAFRAPVLGTLLFDAVASERSLEYFSDDHSYYDADAYSTERKRYDWQTTHQSGARFAPASFVSGYLDSDLDLGPAIAALDVPTTLVWGREADITPLAEGRTLADDANAKLVVVDYAALLPHDEHPDAFLDGLADDLDLDREVDADRVAVEREN</sequence>
<gene>
    <name evidence="2" type="ORF">ACFQGB_19850</name>
</gene>
<feature type="domain" description="AB hydrolase-1" evidence="1">
    <location>
        <begin position="65"/>
        <end position="306"/>
    </location>
</feature>
<keyword evidence="3" id="KW-1185">Reference proteome</keyword>
<dbReference type="PRINTS" id="PR00111">
    <property type="entry name" value="ABHYDROLASE"/>
</dbReference>
<keyword evidence="2" id="KW-0378">Hydrolase</keyword>